<protein>
    <submittedName>
        <fullName evidence="10">116 kDa U5 small nuclear ribonucleoprotein component</fullName>
    </submittedName>
</protein>
<sequence>MADNDQQDLYDEFGNYVGPDLDDSSSDDDSSDASSAAGQDAPDDASDVSGDDISRDGGGRGDDQLALHGMGDKVHYPSAEDVYGEGVRTAVLDEDTMDLEEPIVEPVKRKNFSLMRDENEEREAYGDGMIQKEENKEDDLVSDRYLASLVANETTRTRRSVALVGHLHTGKTSLVDLLIEQTKVPFSKGFGIHGPRSAMEAHRGGGPRTTDTLQSEQDRQLSIKSCPITLCLPDTRGKTYALTTIDCPGHTNFHDESVASLRVADGAALVVDAIEGIMLHTEMLLRQIISEGLPLVLIINKIDRLVLELKLPPDDMYHKLRNVIDSVNAYVSHHSNGRYPKLSPDRGNVIFASSMHGYAFSLESFAAQYLDQLDFDVEEEEDAFGSFKNHGGLGRNLTPEAFAKRLWGNAYLDPKTRTFHGVQMNRTFVQFVLEPLYKMYTLCLGEPEKDVEKAFRSLGVLLGKEHLRSSARPLMRVVFRKYFGTSTGFVDTIVQHVPSPAAAAKGKVARCYSGPLSSRVVESMIKCDSHGPLVIHVAKLYAEPDGQSFSAFGRIYSGSVKPGDRVKVLGEAYTPDDDEDMAFATSRKLGASWWSDSDIIKTATIVGAGKSNYGGDDGDGEIHVFSPLKFPHAGGESTMKLAVEPLNPAELPKMIEGLRRVSKSYPMSTTRVEESGEHILFGTGELYLDCLMHDLRTVYSDIEVKVADPVVGFRETVVETSSIKCTSETANKRNTLTFTAEPLDDGLAEKLEAGKVNLNWDNKKLGRFFQTKYDWDLLSSRSVWAFGSSPTHGTNILLDDTLPSEVDKSLLLSCKPSIVQGFQWATREGPLCEEPVRSTKFKILDVALADKGIHRGGGQIIPTARKTVHSALLTATPRLMEPWYQLQIQCPGSIVNAIQPVLAKRRGHIVHDKPIPGSPLFSVKAFIPVLDSFGFETDLRTFTQGQAMVHSVFDHWAIVPGDPLDKNIVLYPLEPSPPKCLARDFLVKTRRRKGLSDDVSLSKFFDEGMREQLLQNQNGEGMTSSVSSAVAIPGRDTITEAIEVAATSRRNSALEDDVCADNCVVGIEDDDYGRTNASDDATRAVTRTDTQQDFMI</sequence>
<dbReference type="Gene3D" id="2.40.30.10">
    <property type="entry name" value="Translation factors"/>
    <property type="match status" value="1"/>
</dbReference>
<dbReference type="InterPro" id="IPR031950">
    <property type="entry name" value="EFTUD2_N"/>
</dbReference>
<dbReference type="Pfam" id="PF00679">
    <property type="entry name" value="EFG_C"/>
    <property type="match status" value="1"/>
</dbReference>
<gene>
    <name evidence="10" type="ORF">QTG54_004261</name>
</gene>
<dbReference type="InterPro" id="IPR035655">
    <property type="entry name" value="U5-116kDa_C"/>
</dbReference>
<keyword evidence="6" id="KW-0508">mRNA splicing</keyword>
<dbReference type="Pfam" id="PF16004">
    <property type="entry name" value="EFTUD2"/>
    <property type="match status" value="1"/>
</dbReference>
<dbReference type="SUPFAM" id="SSF52540">
    <property type="entry name" value="P-loop containing nucleoside triphosphate hydrolases"/>
    <property type="match status" value="1"/>
</dbReference>
<dbReference type="InterPro" id="IPR000795">
    <property type="entry name" value="T_Tr_GTP-bd_dom"/>
</dbReference>
<evidence type="ECO:0000256" key="5">
    <source>
        <dbReference type="ARBA" id="ARBA00023134"/>
    </source>
</evidence>
<evidence type="ECO:0000256" key="2">
    <source>
        <dbReference type="ARBA" id="ARBA00004229"/>
    </source>
</evidence>
<keyword evidence="7" id="KW-0539">Nucleus</keyword>
<dbReference type="FunFam" id="3.30.70.240:FF:000004">
    <property type="entry name" value="116 kDa U5 small nuclear ribonucleoprotein"/>
    <property type="match status" value="1"/>
</dbReference>
<keyword evidence="4" id="KW-0547">Nucleotide-binding</keyword>
<comment type="subcellular location">
    <subcellularLocation>
        <location evidence="1">Nucleus</location>
    </subcellularLocation>
    <subcellularLocation>
        <location evidence="2">Plastid</location>
        <location evidence="2">Chloroplast</location>
    </subcellularLocation>
</comment>
<dbReference type="CDD" id="cd01683">
    <property type="entry name" value="EF2_IV_snRNP"/>
    <property type="match status" value="1"/>
</dbReference>
<dbReference type="Gene3D" id="3.90.1430.10">
    <property type="entry name" value="Yeast translation eEF2 (G' domain)"/>
    <property type="match status" value="1"/>
</dbReference>
<keyword evidence="11" id="KW-1185">Reference proteome</keyword>
<dbReference type="GO" id="GO:0000398">
    <property type="term" value="P:mRNA splicing, via spliceosome"/>
    <property type="evidence" value="ECO:0007669"/>
    <property type="project" value="TreeGrafter"/>
</dbReference>
<evidence type="ECO:0000313" key="11">
    <source>
        <dbReference type="Proteomes" id="UP001224775"/>
    </source>
</evidence>
<feature type="domain" description="Tr-type G" evidence="9">
    <location>
        <begin position="156"/>
        <end position="378"/>
    </location>
</feature>
<feature type="region of interest" description="Disordered" evidence="8">
    <location>
        <begin position="1"/>
        <end position="68"/>
    </location>
</feature>
<dbReference type="GO" id="GO:0009507">
    <property type="term" value="C:chloroplast"/>
    <property type="evidence" value="ECO:0007669"/>
    <property type="project" value="UniProtKB-SubCell"/>
</dbReference>
<dbReference type="FunFam" id="3.40.50.300:FF:000646">
    <property type="entry name" value="U5 small nuclear ribonucleoprotein component"/>
    <property type="match status" value="1"/>
</dbReference>
<accession>A0AAD8YGD9</accession>
<feature type="compositionally biased region" description="Acidic residues" evidence="8">
    <location>
        <begin position="1"/>
        <end position="11"/>
    </location>
</feature>
<dbReference type="Gene3D" id="3.30.230.10">
    <property type="match status" value="1"/>
</dbReference>
<dbReference type="InterPro" id="IPR020568">
    <property type="entry name" value="Ribosomal_Su5_D2-typ_SF"/>
</dbReference>
<dbReference type="CDD" id="cd04098">
    <property type="entry name" value="eEF2_C_snRNP"/>
    <property type="match status" value="1"/>
</dbReference>
<dbReference type="FunFam" id="3.30.70.870:FF:000002">
    <property type="entry name" value="Translation elongation factor 2"/>
    <property type="match status" value="1"/>
</dbReference>
<dbReference type="PANTHER" id="PTHR42908:SF6">
    <property type="entry name" value="116 KDA U5 SMALL NUCLEAR RIBONUCLEOPROTEIN COMPONENT"/>
    <property type="match status" value="1"/>
</dbReference>
<dbReference type="Pfam" id="PF00009">
    <property type="entry name" value="GTP_EFTU"/>
    <property type="match status" value="1"/>
</dbReference>
<feature type="compositionally biased region" description="Basic and acidic residues" evidence="8">
    <location>
        <begin position="52"/>
        <end position="68"/>
    </location>
</feature>
<dbReference type="InterPro" id="IPR005517">
    <property type="entry name" value="Transl_elong_EFG/EF2_IV"/>
</dbReference>
<dbReference type="FunFam" id="3.30.230.10:FF:000009">
    <property type="entry name" value="116 kDa U5 small nuclear ribonucleoprotein component"/>
    <property type="match status" value="1"/>
</dbReference>
<dbReference type="GO" id="GO:0071007">
    <property type="term" value="C:U2-type catalytic step 2 spliceosome"/>
    <property type="evidence" value="ECO:0007669"/>
    <property type="project" value="TreeGrafter"/>
</dbReference>
<keyword evidence="5" id="KW-0342">GTP-binding</keyword>
<evidence type="ECO:0000256" key="4">
    <source>
        <dbReference type="ARBA" id="ARBA00022741"/>
    </source>
</evidence>
<evidence type="ECO:0000313" key="10">
    <source>
        <dbReference type="EMBL" id="KAK1744970.1"/>
    </source>
</evidence>
<evidence type="ECO:0000259" key="9">
    <source>
        <dbReference type="PROSITE" id="PS51722"/>
    </source>
</evidence>
<dbReference type="EMBL" id="JATAAI010000006">
    <property type="protein sequence ID" value="KAK1744970.1"/>
    <property type="molecule type" value="Genomic_DNA"/>
</dbReference>
<evidence type="ECO:0000256" key="1">
    <source>
        <dbReference type="ARBA" id="ARBA00004123"/>
    </source>
</evidence>
<dbReference type="GO" id="GO:0003924">
    <property type="term" value="F:GTPase activity"/>
    <property type="evidence" value="ECO:0007669"/>
    <property type="project" value="InterPro"/>
</dbReference>
<dbReference type="Gene3D" id="3.30.70.240">
    <property type="match status" value="1"/>
</dbReference>
<dbReference type="PROSITE" id="PS51722">
    <property type="entry name" value="G_TR_2"/>
    <property type="match status" value="1"/>
</dbReference>
<dbReference type="InterPro" id="IPR027417">
    <property type="entry name" value="P-loop_NTPase"/>
</dbReference>
<evidence type="ECO:0000256" key="7">
    <source>
        <dbReference type="ARBA" id="ARBA00023242"/>
    </source>
</evidence>
<name>A0AAD8YGD9_9STRA</name>
<dbReference type="SMART" id="SM00889">
    <property type="entry name" value="EFG_IV"/>
    <property type="match status" value="1"/>
</dbReference>
<keyword evidence="10" id="KW-0687">Ribonucleoprotein</keyword>
<dbReference type="Gene3D" id="3.30.70.870">
    <property type="entry name" value="Elongation Factor G (Translational Gtpase), domain 3"/>
    <property type="match status" value="1"/>
</dbReference>
<dbReference type="InterPro" id="IPR035647">
    <property type="entry name" value="EFG_III/V"/>
</dbReference>
<dbReference type="PANTHER" id="PTHR42908">
    <property type="entry name" value="TRANSLATION ELONGATION FACTOR-RELATED"/>
    <property type="match status" value="1"/>
</dbReference>
<dbReference type="Proteomes" id="UP001224775">
    <property type="component" value="Unassembled WGS sequence"/>
</dbReference>
<dbReference type="SUPFAM" id="SSF54211">
    <property type="entry name" value="Ribosomal protein S5 domain 2-like"/>
    <property type="match status" value="1"/>
</dbReference>
<dbReference type="GO" id="GO:0030623">
    <property type="term" value="F:U5 snRNA binding"/>
    <property type="evidence" value="ECO:0007669"/>
    <property type="project" value="TreeGrafter"/>
</dbReference>
<dbReference type="GO" id="GO:0046540">
    <property type="term" value="C:U4/U6 x U5 tri-snRNP complex"/>
    <property type="evidence" value="ECO:0007669"/>
    <property type="project" value="TreeGrafter"/>
</dbReference>
<dbReference type="FunFam" id="2.40.30.10:FF:000029">
    <property type="entry name" value="116 kDa U5 small nuclear ribonucleoprotein component"/>
    <property type="match status" value="1"/>
</dbReference>
<feature type="compositionally biased region" description="Acidic residues" evidence="8">
    <location>
        <begin position="41"/>
        <end position="50"/>
    </location>
</feature>
<dbReference type="InterPro" id="IPR000640">
    <property type="entry name" value="EFG_V-like"/>
</dbReference>
<dbReference type="Gene3D" id="3.40.50.300">
    <property type="entry name" value="P-loop containing nucleotide triphosphate hydrolases"/>
    <property type="match status" value="1"/>
</dbReference>
<evidence type="ECO:0000256" key="6">
    <source>
        <dbReference type="ARBA" id="ARBA00023187"/>
    </source>
</evidence>
<keyword evidence="3" id="KW-0507">mRNA processing</keyword>
<evidence type="ECO:0000256" key="8">
    <source>
        <dbReference type="SAM" id="MobiDB-lite"/>
    </source>
</evidence>
<dbReference type="AlphaFoldDB" id="A0AAD8YGD9"/>
<dbReference type="InterPro" id="IPR009000">
    <property type="entry name" value="Transl_B-barrel_sf"/>
</dbReference>
<dbReference type="GO" id="GO:0005829">
    <property type="term" value="C:cytosol"/>
    <property type="evidence" value="ECO:0007669"/>
    <property type="project" value="TreeGrafter"/>
</dbReference>
<dbReference type="SMART" id="SM00838">
    <property type="entry name" value="EFG_C"/>
    <property type="match status" value="1"/>
</dbReference>
<organism evidence="10 11">
    <name type="scientific">Skeletonema marinoi</name>
    <dbReference type="NCBI Taxonomy" id="267567"/>
    <lineage>
        <taxon>Eukaryota</taxon>
        <taxon>Sar</taxon>
        <taxon>Stramenopiles</taxon>
        <taxon>Ochrophyta</taxon>
        <taxon>Bacillariophyta</taxon>
        <taxon>Coscinodiscophyceae</taxon>
        <taxon>Thalassiosirophycidae</taxon>
        <taxon>Thalassiosirales</taxon>
        <taxon>Skeletonemataceae</taxon>
        <taxon>Skeletonema</taxon>
        <taxon>Skeletonema marinoi-dohrnii complex</taxon>
    </lineage>
</organism>
<feature type="compositionally biased region" description="Acidic residues" evidence="8">
    <location>
        <begin position="20"/>
        <end position="31"/>
    </location>
</feature>
<comment type="caution">
    <text evidence="10">The sequence shown here is derived from an EMBL/GenBank/DDBJ whole genome shotgun (WGS) entry which is preliminary data.</text>
</comment>
<dbReference type="SUPFAM" id="SSF54980">
    <property type="entry name" value="EF-G C-terminal domain-like"/>
    <property type="match status" value="2"/>
</dbReference>
<dbReference type="Pfam" id="PF03764">
    <property type="entry name" value="EFG_IV"/>
    <property type="match status" value="1"/>
</dbReference>
<dbReference type="CDD" id="cd16264">
    <property type="entry name" value="snRNP_III"/>
    <property type="match status" value="1"/>
</dbReference>
<dbReference type="PRINTS" id="PR00315">
    <property type="entry name" value="ELONGATNFCT"/>
</dbReference>
<dbReference type="GO" id="GO:0005525">
    <property type="term" value="F:GTP binding"/>
    <property type="evidence" value="ECO:0007669"/>
    <property type="project" value="UniProtKB-KW"/>
</dbReference>
<dbReference type="InterPro" id="IPR014721">
    <property type="entry name" value="Ribsml_uS5_D2-typ_fold_subgr"/>
</dbReference>
<proteinExistence type="predicted"/>
<evidence type="ECO:0000256" key="3">
    <source>
        <dbReference type="ARBA" id="ARBA00022664"/>
    </source>
</evidence>
<dbReference type="SUPFAM" id="SSF50447">
    <property type="entry name" value="Translation proteins"/>
    <property type="match status" value="1"/>
</dbReference>
<reference evidence="10" key="1">
    <citation type="submission" date="2023-06" db="EMBL/GenBank/DDBJ databases">
        <title>Survivors Of The Sea: Transcriptome response of Skeletonema marinoi to long-term dormancy.</title>
        <authorList>
            <person name="Pinder M.I.M."/>
            <person name="Kourtchenko O."/>
            <person name="Robertson E.K."/>
            <person name="Larsson T."/>
            <person name="Maumus F."/>
            <person name="Osuna-Cruz C.M."/>
            <person name="Vancaester E."/>
            <person name="Stenow R."/>
            <person name="Vandepoele K."/>
            <person name="Ploug H."/>
            <person name="Bruchert V."/>
            <person name="Godhe A."/>
            <person name="Topel M."/>
        </authorList>
    </citation>
    <scope>NUCLEOTIDE SEQUENCE</scope>
    <source>
        <strain evidence="10">R05AC</strain>
    </source>
</reference>